<gene>
    <name evidence="5" type="ORF">HK100_006625</name>
</gene>
<evidence type="ECO:0000313" key="6">
    <source>
        <dbReference type="Proteomes" id="UP001211907"/>
    </source>
</evidence>
<dbReference type="SUPFAM" id="SSF53254">
    <property type="entry name" value="Phosphoglycerate mutase-like"/>
    <property type="match status" value="1"/>
</dbReference>
<dbReference type="GO" id="GO:0016491">
    <property type="term" value="F:oxidoreductase activity"/>
    <property type="evidence" value="ECO:0007669"/>
    <property type="project" value="InterPro"/>
</dbReference>
<dbReference type="InterPro" id="IPR051695">
    <property type="entry name" value="Phosphoglycerate_Mutase"/>
</dbReference>
<dbReference type="PANTHER" id="PTHR46517:SF1">
    <property type="entry name" value="FRUCTOSE-2,6-BISPHOSPHATASE TIGAR"/>
    <property type="match status" value="1"/>
</dbReference>
<dbReference type="Gene3D" id="3.40.30.10">
    <property type="entry name" value="Glutaredoxin"/>
    <property type="match status" value="1"/>
</dbReference>
<evidence type="ECO:0000256" key="1">
    <source>
        <dbReference type="ARBA" id="ARBA00022801"/>
    </source>
</evidence>
<dbReference type="InterPro" id="IPR000866">
    <property type="entry name" value="AhpC/TSA"/>
</dbReference>
<proteinExistence type="predicted"/>
<organism evidence="5 6">
    <name type="scientific">Physocladia obscura</name>
    <dbReference type="NCBI Taxonomy" id="109957"/>
    <lineage>
        <taxon>Eukaryota</taxon>
        <taxon>Fungi</taxon>
        <taxon>Fungi incertae sedis</taxon>
        <taxon>Chytridiomycota</taxon>
        <taxon>Chytridiomycota incertae sedis</taxon>
        <taxon>Chytridiomycetes</taxon>
        <taxon>Chytridiales</taxon>
        <taxon>Chytriomycetaceae</taxon>
        <taxon>Physocladia</taxon>
    </lineage>
</organism>
<dbReference type="SMART" id="SM00855">
    <property type="entry name" value="PGAM"/>
    <property type="match status" value="1"/>
</dbReference>
<evidence type="ECO:0000259" key="4">
    <source>
        <dbReference type="PROSITE" id="PS51352"/>
    </source>
</evidence>
<dbReference type="InterPro" id="IPR013766">
    <property type="entry name" value="Thioredoxin_domain"/>
</dbReference>
<dbReference type="AlphaFoldDB" id="A0AAD5T667"/>
<feature type="active site" description="Proton donor/acceptor" evidence="2">
    <location>
        <position position="467"/>
    </location>
</feature>
<dbReference type="GO" id="GO:0045820">
    <property type="term" value="P:negative regulation of glycolytic process"/>
    <property type="evidence" value="ECO:0007669"/>
    <property type="project" value="TreeGrafter"/>
</dbReference>
<dbReference type="PANTHER" id="PTHR46517">
    <property type="entry name" value="FRUCTOSE-2,6-BISPHOSPHATASE TIGAR"/>
    <property type="match status" value="1"/>
</dbReference>
<accession>A0AAD5T667</accession>
<evidence type="ECO:0000313" key="5">
    <source>
        <dbReference type="EMBL" id="KAJ3131217.1"/>
    </source>
</evidence>
<dbReference type="Gene3D" id="3.40.50.1240">
    <property type="entry name" value="Phosphoglycerate mutase-like"/>
    <property type="match status" value="1"/>
</dbReference>
<evidence type="ECO:0000256" key="2">
    <source>
        <dbReference type="PIRSR" id="PIRSR613078-1"/>
    </source>
</evidence>
<dbReference type="PROSITE" id="PS51352">
    <property type="entry name" value="THIOREDOXIN_2"/>
    <property type="match status" value="1"/>
</dbReference>
<dbReference type="InterPro" id="IPR013078">
    <property type="entry name" value="His_Pase_superF_clade-1"/>
</dbReference>
<comment type="caution">
    <text evidence="5">The sequence shown here is derived from an EMBL/GenBank/DDBJ whole genome shotgun (WGS) entry which is preliminary data.</text>
</comment>
<dbReference type="SUPFAM" id="SSF52833">
    <property type="entry name" value="Thioredoxin-like"/>
    <property type="match status" value="1"/>
</dbReference>
<dbReference type="GO" id="GO:0004331">
    <property type="term" value="F:fructose-2,6-bisphosphate 2-phosphatase activity"/>
    <property type="evidence" value="ECO:0007669"/>
    <property type="project" value="TreeGrafter"/>
</dbReference>
<keyword evidence="6" id="KW-1185">Reference proteome</keyword>
<dbReference type="EMBL" id="JADGJH010000308">
    <property type="protein sequence ID" value="KAJ3131217.1"/>
    <property type="molecule type" value="Genomic_DNA"/>
</dbReference>
<protein>
    <recommendedName>
        <fullName evidence="4">Thioredoxin domain-containing protein</fullName>
    </recommendedName>
</protein>
<dbReference type="Pfam" id="PF00578">
    <property type="entry name" value="AhpC-TSA"/>
    <property type="match status" value="1"/>
</dbReference>
<feature type="binding site" evidence="3">
    <location>
        <position position="441"/>
    </location>
    <ligand>
        <name>substrate</name>
    </ligand>
</feature>
<keyword evidence="1" id="KW-0378">Hydrolase</keyword>
<name>A0AAD5T667_9FUNG</name>
<dbReference type="GO" id="GO:0016209">
    <property type="term" value="F:antioxidant activity"/>
    <property type="evidence" value="ECO:0007669"/>
    <property type="project" value="InterPro"/>
</dbReference>
<dbReference type="InterPro" id="IPR029033">
    <property type="entry name" value="His_PPase_superfam"/>
</dbReference>
<dbReference type="Pfam" id="PF00300">
    <property type="entry name" value="His_Phos_1"/>
    <property type="match status" value="1"/>
</dbReference>
<dbReference type="Pfam" id="PF22088">
    <property type="entry name" value="HIT-like"/>
    <property type="match status" value="1"/>
</dbReference>
<reference evidence="5" key="1">
    <citation type="submission" date="2020-05" db="EMBL/GenBank/DDBJ databases">
        <title>Phylogenomic resolution of chytrid fungi.</title>
        <authorList>
            <person name="Stajich J.E."/>
            <person name="Amses K."/>
            <person name="Simmons R."/>
            <person name="Seto K."/>
            <person name="Myers J."/>
            <person name="Bonds A."/>
            <person name="Quandt C.A."/>
            <person name="Barry K."/>
            <person name="Liu P."/>
            <person name="Grigoriev I."/>
            <person name="Longcore J.E."/>
            <person name="James T.Y."/>
        </authorList>
    </citation>
    <scope>NUCLEOTIDE SEQUENCE</scope>
    <source>
        <strain evidence="5">JEL0513</strain>
    </source>
</reference>
<dbReference type="GO" id="GO:0043456">
    <property type="term" value="P:regulation of pentose-phosphate shunt"/>
    <property type="evidence" value="ECO:0007669"/>
    <property type="project" value="TreeGrafter"/>
</dbReference>
<evidence type="ECO:0000256" key="3">
    <source>
        <dbReference type="PIRSR" id="PIRSR613078-2"/>
    </source>
</evidence>
<feature type="domain" description="Thioredoxin" evidence="4">
    <location>
        <begin position="1"/>
        <end position="162"/>
    </location>
</feature>
<dbReference type="InterPro" id="IPR036249">
    <property type="entry name" value="Thioredoxin-like_sf"/>
</dbReference>
<dbReference type="Proteomes" id="UP001211907">
    <property type="component" value="Unassembled WGS sequence"/>
</dbReference>
<sequence>MFPGSSFPILTVPLVSGGETTVKSDGTNAKLVVIYRAWWCPFCNETLKSLVANVSKLTDAGIDVIAVSADPKEKAEQLVKDIGINFPIGYGLNLDQLKTLGTFVSDPAWHSQLPQKHLFSEPAWFLVDQNNNIKYLDYGSAPFSGRPNIDALVKGYTWSVQNAKTVIWGKPYWDSEMFLKNVVVSNPPGTVNEPILYHPISAYPANHWALHVQSESDPHFIGHIHVDSLVYVVYANPTDSTCLRLIVALADLTDMRTTLNRTYSEDEECGLALVAARVRVQMQVQFGLIVQVMVLGNNAHGLNHDGRICIGNNHEPGFLHAHLISRGNPERVYAGTDPIGGPALGKLFVMEQKQLWSESHLRCFVEDMRECLKEFTRREVLPRSFYFIRHGQTDYNLQERLQGHIDSNLTDFGVQQAEIAGQVLANIASDVNWVVSSSLQRARHTSDILRRALPSSLSFEMYDGLRENNFGVLEGRLLSSISQAEFDAVIGGDQKNAESFPRFLNRVHYTINLILSLHPDGPGLVVSHGGVFCALLELTGQSVFESENAVVWRFDPPLQNATAWTVTRIKNLV</sequence>
<dbReference type="InterPro" id="IPR054312">
    <property type="entry name" value="LPG0439_HIT-like"/>
</dbReference>
<dbReference type="GO" id="GO:0005829">
    <property type="term" value="C:cytosol"/>
    <property type="evidence" value="ECO:0007669"/>
    <property type="project" value="TreeGrafter"/>
</dbReference>
<dbReference type="CDD" id="cd07067">
    <property type="entry name" value="HP_PGM_like"/>
    <property type="match status" value="1"/>
</dbReference>
<feature type="active site" description="Tele-phosphohistidine intermediate" evidence="2">
    <location>
        <position position="390"/>
    </location>
</feature>
<feature type="binding site" evidence="3">
    <location>
        <begin position="389"/>
        <end position="396"/>
    </location>
    <ligand>
        <name>substrate</name>
    </ligand>
</feature>